<reference evidence="3 4" key="1">
    <citation type="journal article" date="2015" name="Genome Announc.">
        <title>Expanding the biotechnology potential of lactobacilli through comparative genomics of 213 strains and associated genera.</title>
        <authorList>
            <person name="Sun Z."/>
            <person name="Harris H.M."/>
            <person name="McCann A."/>
            <person name="Guo C."/>
            <person name="Argimon S."/>
            <person name="Zhang W."/>
            <person name="Yang X."/>
            <person name="Jeffery I.B."/>
            <person name="Cooney J.C."/>
            <person name="Kagawa T.F."/>
            <person name="Liu W."/>
            <person name="Song Y."/>
            <person name="Salvetti E."/>
            <person name="Wrobel A."/>
            <person name="Rasinkangas P."/>
            <person name="Parkhill J."/>
            <person name="Rea M.C."/>
            <person name="O'Sullivan O."/>
            <person name="Ritari J."/>
            <person name="Douillard F.P."/>
            <person name="Paul Ross R."/>
            <person name="Yang R."/>
            <person name="Briner A.E."/>
            <person name="Felis G.E."/>
            <person name="de Vos W.M."/>
            <person name="Barrangou R."/>
            <person name="Klaenhammer T.R."/>
            <person name="Caufield P.W."/>
            <person name="Cui Y."/>
            <person name="Zhang H."/>
            <person name="O'Toole P.W."/>
        </authorList>
    </citation>
    <scope>NUCLEOTIDE SEQUENCE [LARGE SCALE GENOMIC DNA]</scope>
    <source>
        <strain evidence="3 4">DSM 13343</strain>
    </source>
</reference>
<dbReference type="SUPFAM" id="SSF51735">
    <property type="entry name" value="NAD(P)-binding Rossmann-fold domains"/>
    <property type="match status" value="1"/>
</dbReference>
<dbReference type="RefSeq" id="WP_054714426.1">
    <property type="nucleotide sequence ID" value="NZ_AZEU01000179.1"/>
</dbReference>
<dbReference type="Proteomes" id="UP000051790">
    <property type="component" value="Unassembled WGS sequence"/>
</dbReference>
<name>A0A0R1QNT1_9LACO</name>
<comment type="caution">
    <text evidence="3">The sequence shown here is derived from an EMBL/GenBank/DDBJ whole genome shotgun (WGS) entry which is preliminary data.</text>
</comment>
<proteinExistence type="inferred from homology"/>
<dbReference type="InterPro" id="IPR001509">
    <property type="entry name" value="Epimerase_deHydtase"/>
</dbReference>
<protein>
    <submittedName>
        <fullName evidence="3">Nucleoside-diphosphate-sugar epimerase</fullName>
    </submittedName>
</protein>
<evidence type="ECO:0000313" key="4">
    <source>
        <dbReference type="Proteomes" id="UP000051790"/>
    </source>
</evidence>
<evidence type="ECO:0000256" key="1">
    <source>
        <dbReference type="ARBA" id="ARBA00007637"/>
    </source>
</evidence>
<dbReference type="Gene3D" id="3.40.50.720">
    <property type="entry name" value="NAD(P)-binding Rossmann-like Domain"/>
    <property type="match status" value="1"/>
</dbReference>
<dbReference type="Pfam" id="PF01370">
    <property type="entry name" value="Epimerase"/>
    <property type="match status" value="1"/>
</dbReference>
<feature type="domain" description="NAD-dependent epimerase/dehydratase" evidence="2">
    <location>
        <begin position="5"/>
        <end position="243"/>
    </location>
</feature>
<dbReference type="PANTHER" id="PTHR43000">
    <property type="entry name" value="DTDP-D-GLUCOSE 4,6-DEHYDRATASE-RELATED"/>
    <property type="match status" value="1"/>
</dbReference>
<dbReference type="AlphaFoldDB" id="A0A0R1QNT1"/>
<dbReference type="Gene3D" id="3.90.25.10">
    <property type="entry name" value="UDP-galactose 4-epimerase, domain 1"/>
    <property type="match status" value="1"/>
</dbReference>
<dbReference type="InterPro" id="IPR036291">
    <property type="entry name" value="NAD(P)-bd_dom_sf"/>
</dbReference>
<gene>
    <name evidence="3" type="ORF">FD01_GL001539</name>
</gene>
<dbReference type="PATRIC" id="fig|1423769.4.peg.1649"/>
<sequence>MSKYLVTGGAGFIGSNLVDELIKGDNQITVVDDLSMGLLSNLPDSDKVTFIKHDITDHDFMSALLINEKFDYIVLLAAIASVADSVDRPYDTHEINQEANLNIIETIRREHLPLKKLFFASSAAVYGENPILPKVETLAVDPLTQYAVDKYATERAIINYSRLYDLPFVTVRFFNVFGPKQNPASPYSGVLSIIMNALQNDKPFTFFGDGGQTRDFVFVGDVVSAIIGLLHTPEARADVFNIANGQQTTLQQVADDLQAITGKTLNATYKEARQGDIRDSYANVDKINAFGFMTHTPLKAGLKIYADSVK</sequence>
<accession>A0A0R1QNT1</accession>
<evidence type="ECO:0000313" key="3">
    <source>
        <dbReference type="EMBL" id="KRL43845.1"/>
    </source>
</evidence>
<keyword evidence="4" id="KW-1185">Reference proteome</keyword>
<dbReference type="EMBL" id="AZEU01000179">
    <property type="protein sequence ID" value="KRL43845.1"/>
    <property type="molecule type" value="Genomic_DNA"/>
</dbReference>
<organism evidence="3 4">
    <name type="scientific">Lacticaseibacillus manihotivorans DSM 13343 = JCM 12514</name>
    <dbReference type="NCBI Taxonomy" id="1423769"/>
    <lineage>
        <taxon>Bacteria</taxon>
        <taxon>Bacillati</taxon>
        <taxon>Bacillota</taxon>
        <taxon>Bacilli</taxon>
        <taxon>Lactobacillales</taxon>
        <taxon>Lactobacillaceae</taxon>
        <taxon>Lacticaseibacillus</taxon>
    </lineage>
</organism>
<evidence type="ECO:0000259" key="2">
    <source>
        <dbReference type="Pfam" id="PF01370"/>
    </source>
</evidence>
<dbReference type="OrthoDB" id="9811743at2"/>
<comment type="similarity">
    <text evidence="1">Belongs to the NAD(P)-dependent epimerase/dehydratase family.</text>
</comment>